<name>A0A942Z7A1_9FIRM</name>
<dbReference type="Pfam" id="PF13228">
    <property type="entry name" value="DUF4037"/>
    <property type="match status" value="1"/>
</dbReference>
<sequence>MNKKFIKRLELNEGYYKEVVKPLIEENYPGLKYSVGLIGYGSDVLGYDTHISMDHNWGPRMIIFLDEKDMDEYKNKVNQLLRKNLPYEYRDLPTNFTDPLEDGVQRMKEIQQGEVNHLIDIMSISDFLRNSLGIKDIDNIKITDWLKFSDQGLIEVTKGKVFHDGLDKLNRVRRYFEFYPEDVLRLKLAAFWNHIAEEEAFVGRNIDLGEDLGVKLIASRIVNTLMKICYLTEREYIPYSKWTYKGFRGLRCYEEISTTFSEILNCEDIEEVDGLICKAYEQIISLQDKLNITEKISLKADDYYGRPYKVVFVDKVAEMLVYSIKKEYLNDINLDYLSVIQNTDGIDLTDNKELIYILFRETMTTKQKE</sequence>
<evidence type="ECO:0000313" key="2">
    <source>
        <dbReference type="EMBL" id="MBS4537038.1"/>
    </source>
</evidence>
<accession>A0A942Z7A1</accession>
<keyword evidence="3" id="KW-1185">Reference proteome</keyword>
<evidence type="ECO:0000313" key="3">
    <source>
        <dbReference type="Proteomes" id="UP000724672"/>
    </source>
</evidence>
<protein>
    <submittedName>
        <fullName evidence="2">DUF4037 domain-containing protein</fullName>
    </submittedName>
</protein>
<comment type="caution">
    <text evidence="2">The sequence shown here is derived from an EMBL/GenBank/DDBJ whole genome shotgun (WGS) entry which is preliminary data.</text>
</comment>
<dbReference type="EMBL" id="WSFT01000009">
    <property type="protein sequence ID" value="MBS4537038.1"/>
    <property type="molecule type" value="Genomic_DNA"/>
</dbReference>
<dbReference type="InterPro" id="IPR025117">
    <property type="entry name" value="DUF4037"/>
</dbReference>
<organism evidence="2 3">
    <name type="scientific">Anaeromonas frigoriresistens</name>
    <dbReference type="NCBI Taxonomy" id="2683708"/>
    <lineage>
        <taxon>Bacteria</taxon>
        <taxon>Bacillati</taxon>
        <taxon>Bacillota</taxon>
        <taxon>Tissierellia</taxon>
        <taxon>Tissierellales</taxon>
        <taxon>Thermohalobacteraceae</taxon>
        <taxon>Anaeromonas</taxon>
    </lineage>
</organism>
<dbReference type="RefSeq" id="WP_203364968.1">
    <property type="nucleotide sequence ID" value="NZ_WSFT01000009.1"/>
</dbReference>
<gene>
    <name evidence="2" type="ORF">GOQ27_01105</name>
</gene>
<dbReference type="AlphaFoldDB" id="A0A942Z7A1"/>
<reference evidence="2" key="1">
    <citation type="submission" date="2019-12" db="EMBL/GenBank/DDBJ databases">
        <title>Clostridiaceae gen. nov. sp. nov., isolated from sediment in Xinjiang, China.</title>
        <authorList>
            <person name="Zhang R."/>
        </authorList>
    </citation>
    <scope>NUCLEOTIDE SEQUENCE</scope>
    <source>
        <strain evidence="2">D2Q-11</strain>
    </source>
</reference>
<evidence type="ECO:0000259" key="1">
    <source>
        <dbReference type="Pfam" id="PF13228"/>
    </source>
</evidence>
<feature type="domain" description="DUF4037" evidence="1">
    <location>
        <begin position="145"/>
        <end position="243"/>
    </location>
</feature>
<dbReference type="Proteomes" id="UP000724672">
    <property type="component" value="Unassembled WGS sequence"/>
</dbReference>
<proteinExistence type="predicted"/>